<reference evidence="1 2" key="1">
    <citation type="submission" date="2020-07" db="EMBL/GenBank/DDBJ databases">
        <title>Endozoicomonas sp. nov., isolated from sediment.</title>
        <authorList>
            <person name="Gu T."/>
        </authorList>
    </citation>
    <scope>NUCLEOTIDE SEQUENCE [LARGE SCALE GENOMIC DNA]</scope>
    <source>
        <strain evidence="1 2">SM1973</strain>
    </source>
</reference>
<dbReference type="AlphaFoldDB" id="A0A853IAZ9"/>
<proteinExistence type="predicted"/>
<dbReference type="InterPro" id="IPR046480">
    <property type="entry name" value="DUF6573"/>
</dbReference>
<keyword evidence="2" id="KW-1185">Reference proteome</keyword>
<accession>A0A853IAZ9</accession>
<dbReference type="Pfam" id="PF20213">
    <property type="entry name" value="DUF6573"/>
    <property type="match status" value="1"/>
</dbReference>
<dbReference type="EMBL" id="JACCKB010000030">
    <property type="protein sequence ID" value="NYZ67808.1"/>
    <property type="molecule type" value="Genomic_DNA"/>
</dbReference>
<gene>
    <name evidence="1" type="ORF">H0A36_17480</name>
</gene>
<organism evidence="1 2">
    <name type="scientific">Spartinivicinus marinus</name>
    <dbReference type="NCBI Taxonomy" id="2994442"/>
    <lineage>
        <taxon>Bacteria</taxon>
        <taxon>Pseudomonadati</taxon>
        <taxon>Pseudomonadota</taxon>
        <taxon>Gammaproteobacteria</taxon>
        <taxon>Oceanospirillales</taxon>
        <taxon>Zooshikellaceae</taxon>
        <taxon>Spartinivicinus</taxon>
    </lineage>
</organism>
<sequence length="132" mass="14857">MCCSYASAYTRRQAIEDGVLIDVTKAAAEVGFKFPVALTRACYEDSVGWTQFDTNRHGYQDEAGRLWDVLNMLYFAISSSKGDSQQLLFQFYRVNRTKRCRVNDAEIVTLKSVVTPGDLGEPVITIMLPEES</sequence>
<comment type="caution">
    <text evidence="1">The sequence shown here is derived from an EMBL/GenBank/DDBJ whole genome shotgun (WGS) entry which is preliminary data.</text>
</comment>
<protein>
    <submittedName>
        <fullName evidence="1">Uncharacterized protein</fullName>
    </submittedName>
</protein>
<dbReference type="RefSeq" id="WP_180569831.1">
    <property type="nucleotide sequence ID" value="NZ_JACCKB010000030.1"/>
</dbReference>
<name>A0A853IAZ9_9GAMM</name>
<evidence type="ECO:0000313" key="1">
    <source>
        <dbReference type="EMBL" id="NYZ67808.1"/>
    </source>
</evidence>
<evidence type="ECO:0000313" key="2">
    <source>
        <dbReference type="Proteomes" id="UP000569732"/>
    </source>
</evidence>
<dbReference type="Proteomes" id="UP000569732">
    <property type="component" value="Unassembled WGS sequence"/>
</dbReference>